<dbReference type="GO" id="GO:0005524">
    <property type="term" value="F:ATP binding"/>
    <property type="evidence" value="ECO:0007669"/>
    <property type="project" value="UniProtKB-UniRule"/>
</dbReference>
<dbReference type="InterPro" id="IPR036770">
    <property type="entry name" value="Ankyrin_rpt-contain_sf"/>
</dbReference>
<dbReference type="InterPro" id="IPR050776">
    <property type="entry name" value="Ank_Repeat/CDKN_Inhibitor"/>
</dbReference>
<dbReference type="PROSITE" id="PS50005">
    <property type="entry name" value="TPR"/>
    <property type="match status" value="1"/>
</dbReference>
<feature type="repeat" description="ANK" evidence="3">
    <location>
        <begin position="458"/>
        <end position="490"/>
    </location>
</feature>
<feature type="region of interest" description="Disordered" evidence="7">
    <location>
        <begin position="553"/>
        <end position="599"/>
    </location>
</feature>
<dbReference type="OrthoDB" id="339325at2759"/>
<feature type="compositionally biased region" description="Polar residues" evidence="7">
    <location>
        <begin position="237"/>
        <end position="256"/>
    </location>
</feature>
<protein>
    <submittedName>
        <fullName evidence="10">Uncharacterized protein</fullName>
    </submittedName>
</protein>
<dbReference type="Proteomes" id="UP000601435">
    <property type="component" value="Unassembled WGS sequence"/>
</dbReference>
<feature type="repeat" description="ANK" evidence="3">
    <location>
        <begin position="425"/>
        <end position="457"/>
    </location>
</feature>
<feature type="binding site" evidence="6">
    <location>
        <position position="355"/>
    </location>
    <ligand>
        <name>ATP</name>
        <dbReference type="ChEBI" id="CHEBI:30616"/>
    </ligand>
</feature>
<evidence type="ECO:0000256" key="3">
    <source>
        <dbReference type="PROSITE-ProRule" id="PRU00023"/>
    </source>
</evidence>
<evidence type="ECO:0000256" key="2">
    <source>
        <dbReference type="ARBA" id="ARBA00023043"/>
    </source>
</evidence>
<keyword evidence="11" id="KW-1185">Reference proteome</keyword>
<dbReference type="EMBL" id="CAJNJA010021989">
    <property type="protein sequence ID" value="CAE7485091.1"/>
    <property type="molecule type" value="Genomic_DNA"/>
</dbReference>
<dbReference type="Gene3D" id="3.30.40.10">
    <property type="entry name" value="Zinc/RING finger domain, C3HC4 (zinc finger)"/>
    <property type="match status" value="1"/>
</dbReference>
<dbReference type="SUPFAM" id="SSF57850">
    <property type="entry name" value="RING/U-box"/>
    <property type="match status" value="1"/>
</dbReference>
<feature type="region of interest" description="Disordered" evidence="7">
    <location>
        <begin position="228"/>
        <end position="306"/>
    </location>
</feature>
<dbReference type="InterPro" id="IPR001841">
    <property type="entry name" value="Znf_RING"/>
</dbReference>
<dbReference type="Pfam" id="PF12796">
    <property type="entry name" value="Ank_2"/>
    <property type="match status" value="2"/>
</dbReference>
<dbReference type="InterPro" id="IPR017441">
    <property type="entry name" value="Protein_kinase_ATP_BS"/>
</dbReference>
<dbReference type="SUPFAM" id="SSF48452">
    <property type="entry name" value="TPR-like"/>
    <property type="match status" value="1"/>
</dbReference>
<feature type="domain" description="Protein kinase" evidence="8">
    <location>
        <begin position="327"/>
        <end position="709"/>
    </location>
</feature>
<dbReference type="Pfam" id="PF13639">
    <property type="entry name" value="zf-RING_2"/>
    <property type="match status" value="1"/>
</dbReference>
<dbReference type="Gene3D" id="3.30.200.20">
    <property type="entry name" value="Phosphorylase Kinase, domain 1"/>
    <property type="match status" value="1"/>
</dbReference>
<feature type="repeat" description="TPR" evidence="5">
    <location>
        <begin position="67"/>
        <end position="100"/>
    </location>
</feature>
<dbReference type="SUPFAM" id="SSF48403">
    <property type="entry name" value="Ankyrin repeat"/>
    <property type="match status" value="1"/>
</dbReference>
<sequence>MSGNSTGKPWQTHISNHHVFATSSGILLGIVGVRRTRLPWEAYERKGEYTNALAELCLALKQEPSHVSSLITQGLIHMQMKELEQAETSYRKALAVEKNHALALVRLGYCKLLAADLQEAIHLFQRALQQRCGTVALPRSVKGSARIYMALAMMGQQDMDGALYQLAEARKNHRNFESLCSSGKDSIVKGECEGLVGKLRSMSDLDVTLAQAWQLVELMAKELEMGLRDPSAGKGSSPESGQSPAREQFTASSPESQAKKVKGEAVSSPVTDRRAWATSGTEAAGPGPERRAWISTTDAKDARSTGQLDQGGKILLAKHEMIDFAKLTQKDCLGSGGFGAVYRGIFETREVAIKKLFCEDGGNISPLQLEELEKEVVALRSLSHPRLVGFIGACLQPPNLCIVTESGAWAAVVSEITTCEHEGRNAKSALHRAALRGRAEMISLFLREEAPVDVLDEQGNTPLHLATDLGRARAVHCLLQARACVQTRNCFGRSVKEMAVTNSWDEQSIADGKALIRRMLEAEQVPLDNLPAEPPAASHPLPEKVRSFGHVDPEVSLPVDKPASPREEPEAASSWTRVFVGERKSESKHQPSASMSSRTSYSQMSDDAFLTEVCLQALVKQADLGSVKRWLRCKSQQLPLPGETAESALFAAVGSCEFSETGEDIRVAQSALHLAALHGHTDILMLLLETRINPNVTNDQGSTPLHLAVDLDRAESAQLLLKFRANPCLRNNFGRTPYGMRDGRGRLPVPPSAADRMVTIFFDASKHLSDTECSICREDFQQGDQLRVLPCLHKYHAFCIDEWLARSVARNCPSCLHCIDNVSSEQDDIELISL</sequence>
<evidence type="ECO:0000256" key="1">
    <source>
        <dbReference type="ARBA" id="ARBA00022737"/>
    </source>
</evidence>
<dbReference type="SMART" id="SM00248">
    <property type="entry name" value="ANK"/>
    <property type="match status" value="4"/>
</dbReference>
<accession>A0A812SHF9</accession>
<dbReference type="SMART" id="SM00028">
    <property type="entry name" value="TPR"/>
    <property type="match status" value="2"/>
</dbReference>
<dbReference type="InterPro" id="IPR019734">
    <property type="entry name" value="TPR_rpt"/>
</dbReference>
<dbReference type="GO" id="GO:0004672">
    <property type="term" value="F:protein kinase activity"/>
    <property type="evidence" value="ECO:0007669"/>
    <property type="project" value="InterPro"/>
</dbReference>
<feature type="repeat" description="ANK" evidence="3">
    <location>
        <begin position="667"/>
        <end position="699"/>
    </location>
</feature>
<keyword evidence="2 3" id="KW-0040">ANK repeat</keyword>
<feature type="domain" description="RING-type" evidence="9">
    <location>
        <begin position="773"/>
        <end position="815"/>
    </location>
</feature>
<dbReference type="SMART" id="SM00184">
    <property type="entry name" value="RING"/>
    <property type="match status" value="1"/>
</dbReference>
<comment type="caution">
    <text evidence="10">The sequence shown here is derived from an EMBL/GenBank/DDBJ whole genome shotgun (WGS) entry which is preliminary data.</text>
</comment>
<dbReference type="GO" id="GO:0008270">
    <property type="term" value="F:zinc ion binding"/>
    <property type="evidence" value="ECO:0007669"/>
    <property type="project" value="UniProtKB-KW"/>
</dbReference>
<evidence type="ECO:0000313" key="11">
    <source>
        <dbReference type="Proteomes" id="UP000601435"/>
    </source>
</evidence>
<feature type="compositionally biased region" description="Basic and acidic residues" evidence="7">
    <location>
        <begin position="580"/>
        <end position="589"/>
    </location>
</feature>
<dbReference type="InterPro" id="IPR002110">
    <property type="entry name" value="Ankyrin_rpt"/>
</dbReference>
<dbReference type="PROSITE" id="PS00107">
    <property type="entry name" value="PROTEIN_KINASE_ATP"/>
    <property type="match status" value="1"/>
</dbReference>
<keyword evidence="6" id="KW-0067">ATP-binding</keyword>
<keyword evidence="4" id="KW-0862">Zinc</keyword>
<evidence type="ECO:0000256" key="5">
    <source>
        <dbReference type="PROSITE-ProRule" id="PRU00339"/>
    </source>
</evidence>
<keyword evidence="6" id="KW-0547">Nucleotide-binding</keyword>
<dbReference type="InterPro" id="IPR013083">
    <property type="entry name" value="Znf_RING/FYVE/PHD"/>
</dbReference>
<gene>
    <name evidence="10" type="ORF">SNEC2469_LOCUS13765</name>
</gene>
<dbReference type="PANTHER" id="PTHR24201">
    <property type="entry name" value="ANK_REP_REGION DOMAIN-CONTAINING PROTEIN"/>
    <property type="match status" value="1"/>
</dbReference>
<reference evidence="10" key="1">
    <citation type="submission" date="2021-02" db="EMBL/GenBank/DDBJ databases">
        <authorList>
            <person name="Dougan E. K."/>
            <person name="Rhodes N."/>
            <person name="Thang M."/>
            <person name="Chan C."/>
        </authorList>
    </citation>
    <scope>NUCLEOTIDE SEQUENCE</scope>
</reference>
<dbReference type="AlphaFoldDB" id="A0A812SHF9"/>
<keyword evidence="4" id="KW-0863">Zinc-finger</keyword>
<dbReference type="PROSITE" id="PS50089">
    <property type="entry name" value="ZF_RING_2"/>
    <property type="match status" value="1"/>
</dbReference>
<dbReference type="InterPro" id="IPR011990">
    <property type="entry name" value="TPR-like_helical_dom_sf"/>
</dbReference>
<evidence type="ECO:0000259" key="9">
    <source>
        <dbReference type="PROSITE" id="PS50089"/>
    </source>
</evidence>
<dbReference type="Gene3D" id="1.25.40.20">
    <property type="entry name" value="Ankyrin repeat-containing domain"/>
    <property type="match status" value="2"/>
</dbReference>
<feature type="repeat" description="ANK" evidence="3">
    <location>
        <begin position="700"/>
        <end position="732"/>
    </location>
</feature>
<dbReference type="Gene3D" id="1.25.40.10">
    <property type="entry name" value="Tetratricopeptide repeat domain"/>
    <property type="match status" value="1"/>
</dbReference>
<dbReference type="InterPro" id="IPR011009">
    <property type="entry name" value="Kinase-like_dom_sf"/>
</dbReference>
<evidence type="ECO:0000256" key="4">
    <source>
        <dbReference type="PROSITE-ProRule" id="PRU00175"/>
    </source>
</evidence>
<dbReference type="PROSITE" id="PS50297">
    <property type="entry name" value="ANK_REP_REGION"/>
    <property type="match status" value="4"/>
</dbReference>
<dbReference type="SUPFAM" id="SSF56112">
    <property type="entry name" value="Protein kinase-like (PK-like)"/>
    <property type="match status" value="1"/>
</dbReference>
<dbReference type="PROSITE" id="PS50011">
    <property type="entry name" value="PROTEIN_KINASE_DOM"/>
    <property type="match status" value="1"/>
</dbReference>
<dbReference type="PROSITE" id="PS50088">
    <property type="entry name" value="ANK_REPEAT"/>
    <property type="match status" value="4"/>
</dbReference>
<name>A0A812SHF9_9DINO</name>
<dbReference type="InterPro" id="IPR000719">
    <property type="entry name" value="Prot_kinase_dom"/>
</dbReference>
<evidence type="ECO:0000256" key="6">
    <source>
        <dbReference type="PROSITE-ProRule" id="PRU10141"/>
    </source>
</evidence>
<dbReference type="InterPro" id="IPR001245">
    <property type="entry name" value="Ser-Thr/Tyr_kinase_cat_dom"/>
</dbReference>
<keyword evidence="5" id="KW-0802">TPR repeat</keyword>
<dbReference type="Pfam" id="PF07714">
    <property type="entry name" value="PK_Tyr_Ser-Thr"/>
    <property type="match status" value="1"/>
</dbReference>
<organism evidence="10 11">
    <name type="scientific">Symbiodinium necroappetens</name>
    <dbReference type="NCBI Taxonomy" id="1628268"/>
    <lineage>
        <taxon>Eukaryota</taxon>
        <taxon>Sar</taxon>
        <taxon>Alveolata</taxon>
        <taxon>Dinophyceae</taxon>
        <taxon>Suessiales</taxon>
        <taxon>Symbiodiniaceae</taxon>
        <taxon>Symbiodinium</taxon>
    </lineage>
</organism>
<evidence type="ECO:0000256" key="7">
    <source>
        <dbReference type="SAM" id="MobiDB-lite"/>
    </source>
</evidence>
<dbReference type="GO" id="GO:0005737">
    <property type="term" value="C:cytoplasm"/>
    <property type="evidence" value="ECO:0007669"/>
    <property type="project" value="UniProtKB-ARBA"/>
</dbReference>
<dbReference type="Pfam" id="PF13181">
    <property type="entry name" value="TPR_8"/>
    <property type="match status" value="1"/>
</dbReference>
<feature type="compositionally biased region" description="Basic and acidic residues" evidence="7">
    <location>
        <begin position="288"/>
        <end position="303"/>
    </location>
</feature>
<keyword evidence="1" id="KW-0677">Repeat</keyword>
<proteinExistence type="predicted"/>
<evidence type="ECO:0000259" key="8">
    <source>
        <dbReference type="PROSITE" id="PS50011"/>
    </source>
</evidence>
<evidence type="ECO:0000313" key="10">
    <source>
        <dbReference type="EMBL" id="CAE7485091.1"/>
    </source>
</evidence>
<keyword evidence="4" id="KW-0479">Metal-binding</keyword>